<sequence>MAASSSSSIFSRYFPKAHSTYTRYSSSPVGRGVAWSWKKRRPILIGVSLTYFGASYLVVRQEAARRDTIHPNTYLVWKFYPGSIVEVRGPPSLSYLLGSSTAGEEPPKIMELHEAVRALKLAANDQRVRGLLGDFSTLNWPSNVQSEGLGLAQIEELMQAIYEFKVAKDLQFPSSAQLAITVEGQPSPASVSGPTGEASSEPSTSRDLTTSGESSTDPQESPAPHLPSTIAFCDTFTSQSSYLLASAFDKVYLQPSGSIPLTGISAQIPFFSRLISKLGIKVHTEARREYKSMISQFKEKDGLPPLQAQNEAQLLGELNRSVAYAIGSNRFRGTDGDDAADKVVELMGKGPYSAKEALELGLVDGLKYKGEVVKLLTGQDAGGDIGEAKKKSEADVDDPASLKFKTLPHYARVTDRLLLSKLKDEEVIPVAVCYLRGSISAAPGDFSASTVVKGLKEAAEDDDVKAIVLRIDSGGGDVVASDSIWHAVRRAKESSGKPIIVSFGNVAASGGYYAATAADAIYASETTVTGSIGVASLRPTITRKLFDWAGVGLQTFFTGSKAQSVLHDMDEDQLKRQTQHIDETYEDFLSKVVQGRKIERDVIEDIAGGRVFTGLVAWTKTNPDALEAAEKERELHRAGGGKSEAAASLIQQVEEALGLSSPQSTGPPAASVEGDTQKGSASSPPTKFKPSDGLAEWDLQDVTKEGELDTRLVIMKAKKEMRAEDQEGVGKQVMQGAEVVTSRVQDAVQGRKDETQPASSMAAVDLAEAAHREALVANGTKSEKEEQDLAARHAQESEKTSSPYGAGLVDAIGGLSDAAALGMTLAIQAEINALMAEQGLARDAAMMAIRPGCHREVDPESGIVSLSTDMRLIRYPRERSFRERLREMNAKGDQPSLSLGGVWGTIQSEIGGMMAKSFLSYLGENPGAFLREVAMRVEMSARREEEEMRRVKMEYGGVGGHARL</sequence>
<proteinExistence type="inferred from homology"/>
<keyword evidence="4" id="KW-0720">Serine protease</keyword>
<dbReference type="InterPro" id="IPR002142">
    <property type="entry name" value="Peptidase_S49"/>
</dbReference>
<evidence type="ECO:0000256" key="5">
    <source>
        <dbReference type="SAM" id="MobiDB-lite"/>
    </source>
</evidence>
<keyword evidence="8" id="KW-1185">Reference proteome</keyword>
<dbReference type="Pfam" id="PF01343">
    <property type="entry name" value="Peptidase_S49"/>
    <property type="match status" value="2"/>
</dbReference>
<dbReference type="CDD" id="cd07023">
    <property type="entry name" value="S49_Sppa_N_C"/>
    <property type="match status" value="1"/>
</dbReference>
<evidence type="ECO:0000313" key="7">
    <source>
        <dbReference type="EMBL" id="PWN21655.1"/>
    </source>
</evidence>
<dbReference type="STRING" id="1684307.A0A316UEV9"/>
<organism evidence="7 8">
    <name type="scientific">Pseudomicrostroma glucosiphilum</name>
    <dbReference type="NCBI Taxonomy" id="1684307"/>
    <lineage>
        <taxon>Eukaryota</taxon>
        <taxon>Fungi</taxon>
        <taxon>Dikarya</taxon>
        <taxon>Basidiomycota</taxon>
        <taxon>Ustilaginomycotina</taxon>
        <taxon>Exobasidiomycetes</taxon>
        <taxon>Microstromatales</taxon>
        <taxon>Microstromatales incertae sedis</taxon>
        <taxon>Pseudomicrostroma</taxon>
    </lineage>
</organism>
<dbReference type="OrthoDB" id="45421at2759"/>
<dbReference type="PANTHER" id="PTHR33209:SF1">
    <property type="entry name" value="PEPTIDASE S49 DOMAIN-CONTAINING PROTEIN"/>
    <property type="match status" value="1"/>
</dbReference>
<comment type="similarity">
    <text evidence="1">Belongs to the peptidase S49 family.</text>
</comment>
<accession>A0A316UEV9</accession>
<feature type="compositionally biased region" description="Basic and acidic residues" evidence="5">
    <location>
        <begin position="781"/>
        <end position="799"/>
    </location>
</feature>
<dbReference type="SUPFAM" id="SSF52096">
    <property type="entry name" value="ClpP/crotonase"/>
    <property type="match status" value="2"/>
</dbReference>
<dbReference type="RefSeq" id="XP_025348815.1">
    <property type="nucleotide sequence ID" value="XM_025492336.1"/>
</dbReference>
<name>A0A316UEV9_9BASI</name>
<dbReference type="AlphaFoldDB" id="A0A316UEV9"/>
<dbReference type="InterPro" id="IPR029045">
    <property type="entry name" value="ClpP/crotonase-like_dom_sf"/>
</dbReference>
<dbReference type="Proteomes" id="UP000245942">
    <property type="component" value="Unassembled WGS sequence"/>
</dbReference>
<dbReference type="InterPro" id="IPR047272">
    <property type="entry name" value="S49_SppA_C"/>
</dbReference>
<keyword evidence="3" id="KW-0378">Hydrolase</keyword>
<keyword evidence="2" id="KW-0645">Protease</keyword>
<dbReference type="GO" id="GO:0006508">
    <property type="term" value="P:proteolysis"/>
    <property type="evidence" value="ECO:0007669"/>
    <property type="project" value="UniProtKB-KW"/>
</dbReference>
<evidence type="ECO:0000256" key="2">
    <source>
        <dbReference type="ARBA" id="ARBA00022670"/>
    </source>
</evidence>
<feature type="domain" description="Peptidase S49" evidence="6">
    <location>
        <begin position="234"/>
        <end position="376"/>
    </location>
</feature>
<dbReference type="EMBL" id="KZ819325">
    <property type="protein sequence ID" value="PWN21655.1"/>
    <property type="molecule type" value="Genomic_DNA"/>
</dbReference>
<dbReference type="PANTHER" id="PTHR33209">
    <property type="entry name" value="PROTEASE 4"/>
    <property type="match status" value="1"/>
</dbReference>
<feature type="region of interest" description="Disordered" evidence="5">
    <location>
        <begin position="778"/>
        <end position="804"/>
    </location>
</feature>
<dbReference type="CDD" id="cd07018">
    <property type="entry name" value="S49_SppA_67K_type"/>
    <property type="match status" value="1"/>
</dbReference>
<evidence type="ECO:0000256" key="3">
    <source>
        <dbReference type="ARBA" id="ARBA00022801"/>
    </source>
</evidence>
<dbReference type="GeneID" id="37014070"/>
<dbReference type="InterPro" id="IPR047217">
    <property type="entry name" value="S49_SppA_67K_type_N"/>
</dbReference>
<feature type="compositionally biased region" description="Polar residues" evidence="5">
    <location>
        <begin position="187"/>
        <end position="219"/>
    </location>
</feature>
<feature type="region of interest" description="Disordered" evidence="5">
    <location>
        <begin position="184"/>
        <end position="227"/>
    </location>
</feature>
<evidence type="ECO:0000313" key="8">
    <source>
        <dbReference type="Proteomes" id="UP000245942"/>
    </source>
</evidence>
<evidence type="ECO:0000256" key="4">
    <source>
        <dbReference type="ARBA" id="ARBA00022825"/>
    </source>
</evidence>
<protein>
    <recommendedName>
        <fullName evidence="6">Peptidase S49 domain-containing protein</fullName>
    </recommendedName>
</protein>
<feature type="region of interest" description="Disordered" evidence="5">
    <location>
        <begin position="657"/>
        <end position="693"/>
    </location>
</feature>
<reference evidence="7 8" key="1">
    <citation type="journal article" date="2018" name="Mol. Biol. Evol.">
        <title>Broad Genomic Sampling Reveals a Smut Pathogenic Ancestry of the Fungal Clade Ustilaginomycotina.</title>
        <authorList>
            <person name="Kijpornyongpan T."/>
            <person name="Mondo S.J."/>
            <person name="Barry K."/>
            <person name="Sandor L."/>
            <person name="Lee J."/>
            <person name="Lipzen A."/>
            <person name="Pangilinan J."/>
            <person name="LaButti K."/>
            <person name="Hainaut M."/>
            <person name="Henrissat B."/>
            <person name="Grigoriev I.V."/>
            <person name="Spatafora J.W."/>
            <person name="Aime M.C."/>
        </authorList>
    </citation>
    <scope>NUCLEOTIDE SEQUENCE [LARGE SCALE GENOMIC DNA]</scope>
    <source>
        <strain evidence="7 8">MCA 4718</strain>
    </source>
</reference>
<evidence type="ECO:0000256" key="1">
    <source>
        <dbReference type="ARBA" id="ARBA00008683"/>
    </source>
</evidence>
<feature type="domain" description="Peptidase S49" evidence="6">
    <location>
        <begin position="492"/>
        <end position="620"/>
    </location>
</feature>
<gene>
    <name evidence="7" type="ORF">BCV69DRAFT_282374</name>
</gene>
<evidence type="ECO:0000259" key="6">
    <source>
        <dbReference type="Pfam" id="PF01343"/>
    </source>
</evidence>
<dbReference type="GO" id="GO:0008236">
    <property type="term" value="F:serine-type peptidase activity"/>
    <property type="evidence" value="ECO:0007669"/>
    <property type="project" value="UniProtKB-KW"/>
</dbReference>
<dbReference type="Gene3D" id="3.90.226.10">
    <property type="entry name" value="2-enoyl-CoA Hydratase, Chain A, domain 1"/>
    <property type="match status" value="2"/>
</dbReference>